<dbReference type="Pfam" id="PF05013">
    <property type="entry name" value="FGase"/>
    <property type="match status" value="1"/>
</dbReference>
<dbReference type="InterPro" id="IPR007709">
    <property type="entry name" value="N-FG_amidohydro"/>
</dbReference>
<keyword evidence="2" id="KW-1185">Reference proteome</keyword>
<protein>
    <submittedName>
        <fullName evidence="1">N-formylglutamate amidohydrolase</fullName>
    </submittedName>
</protein>
<evidence type="ECO:0000313" key="2">
    <source>
        <dbReference type="Proteomes" id="UP000199441"/>
    </source>
</evidence>
<gene>
    <name evidence="1" type="ORF">SAMN04488001_2786</name>
</gene>
<dbReference type="STRING" id="670155.SAMN04488001_2786"/>
<name>A0A1H3A8T4_9RHOB</name>
<accession>A0A1H3A8T4</accession>
<dbReference type="OrthoDB" id="8716700at2"/>
<dbReference type="SUPFAM" id="SSF53187">
    <property type="entry name" value="Zn-dependent exopeptidases"/>
    <property type="match status" value="1"/>
</dbReference>
<reference evidence="2" key="1">
    <citation type="submission" date="2016-10" db="EMBL/GenBank/DDBJ databases">
        <authorList>
            <person name="Varghese N."/>
            <person name="Submissions S."/>
        </authorList>
    </citation>
    <scope>NUCLEOTIDE SEQUENCE [LARGE SCALE GENOMIC DNA]</scope>
    <source>
        <strain evidence="2">DSM 26922</strain>
    </source>
</reference>
<dbReference type="RefSeq" id="WP_089947544.1">
    <property type="nucleotide sequence ID" value="NZ_FNOI01000005.1"/>
</dbReference>
<sequence>MTLPENLLNAINGTLHVNAPALPSCALVFDSPHSGLTLPDGFKPSVDAAMVRQASDTYVDELFAAAPDIGAPLLVAEFPRSYLDVNRAVDDVDVSMIAGEWPHPVRPSAATHRGMGLAWKYAWGDVLMHDTPISVAEMEHRIAAFWHPYHDRLRALLDHTFDTYGRVYHVNCHSMPEFGHKLSPDPAGTRRADFVIGDGDGTTCDPAFVDCICNAAESLGYSVKRNDPFKGANLIRDYSDPARGRNSVQIELNRALYMNEVTRERSSGFAALTRDLTSLIKTMREFVETA</sequence>
<proteinExistence type="predicted"/>
<dbReference type="GO" id="GO:0016787">
    <property type="term" value="F:hydrolase activity"/>
    <property type="evidence" value="ECO:0007669"/>
    <property type="project" value="UniProtKB-KW"/>
</dbReference>
<keyword evidence="1" id="KW-0378">Hydrolase</keyword>
<organism evidence="1 2">
    <name type="scientific">Litoreibacter albidus</name>
    <dbReference type="NCBI Taxonomy" id="670155"/>
    <lineage>
        <taxon>Bacteria</taxon>
        <taxon>Pseudomonadati</taxon>
        <taxon>Pseudomonadota</taxon>
        <taxon>Alphaproteobacteria</taxon>
        <taxon>Rhodobacterales</taxon>
        <taxon>Roseobacteraceae</taxon>
        <taxon>Litoreibacter</taxon>
    </lineage>
</organism>
<evidence type="ECO:0000313" key="1">
    <source>
        <dbReference type="EMBL" id="SDX26117.1"/>
    </source>
</evidence>
<dbReference type="EMBL" id="FNOI01000005">
    <property type="protein sequence ID" value="SDX26117.1"/>
    <property type="molecule type" value="Genomic_DNA"/>
</dbReference>
<dbReference type="AlphaFoldDB" id="A0A1H3A8T4"/>
<dbReference type="Proteomes" id="UP000199441">
    <property type="component" value="Unassembled WGS sequence"/>
</dbReference>
<dbReference type="Gene3D" id="3.40.630.40">
    <property type="entry name" value="Zn-dependent exopeptidases"/>
    <property type="match status" value="1"/>
</dbReference>